<keyword evidence="2" id="KW-0732">Signal</keyword>
<keyword evidence="1" id="KW-1133">Transmembrane helix</keyword>
<evidence type="ECO:0000313" key="3">
    <source>
        <dbReference type="EMBL" id="WXB03330.1"/>
    </source>
</evidence>
<dbReference type="EMBL" id="CP089983">
    <property type="protein sequence ID" value="WXB03330.1"/>
    <property type="molecule type" value="Genomic_DNA"/>
</dbReference>
<dbReference type="RefSeq" id="WP_394832960.1">
    <property type="nucleotide sequence ID" value="NZ_CP089929.1"/>
</dbReference>
<dbReference type="Gene3D" id="1.25.40.10">
    <property type="entry name" value="Tetratricopeptide repeat domain"/>
    <property type="match status" value="1"/>
</dbReference>
<reference evidence="3" key="1">
    <citation type="submission" date="2021-12" db="EMBL/GenBank/DDBJ databases">
        <title>Discovery of the Pendulisporaceae a myxobacterial family with distinct sporulation behavior and unique specialized metabolism.</title>
        <authorList>
            <person name="Garcia R."/>
            <person name="Popoff A."/>
            <person name="Bader C.D."/>
            <person name="Loehr J."/>
            <person name="Walesch S."/>
            <person name="Walt C."/>
            <person name="Boldt J."/>
            <person name="Bunk B."/>
            <person name="Haeckl F.J.F.P.J."/>
            <person name="Gunesch A.P."/>
            <person name="Birkelbach J."/>
            <person name="Nuebel U."/>
            <person name="Pietschmann T."/>
            <person name="Bach T."/>
            <person name="Mueller R."/>
        </authorList>
    </citation>
    <scope>NUCLEOTIDE SEQUENCE</scope>
    <source>
        <strain evidence="3">MSr11367</strain>
    </source>
</reference>
<organism evidence="3 4">
    <name type="scientific">Pendulispora rubella</name>
    <dbReference type="NCBI Taxonomy" id="2741070"/>
    <lineage>
        <taxon>Bacteria</taxon>
        <taxon>Pseudomonadati</taxon>
        <taxon>Myxococcota</taxon>
        <taxon>Myxococcia</taxon>
        <taxon>Myxococcales</taxon>
        <taxon>Sorangiineae</taxon>
        <taxon>Pendulisporaceae</taxon>
        <taxon>Pendulispora</taxon>
    </lineage>
</organism>
<evidence type="ECO:0000313" key="4">
    <source>
        <dbReference type="Proteomes" id="UP001374803"/>
    </source>
</evidence>
<dbReference type="SUPFAM" id="SSF48452">
    <property type="entry name" value="TPR-like"/>
    <property type="match status" value="1"/>
</dbReference>
<dbReference type="InterPro" id="IPR011990">
    <property type="entry name" value="TPR-like_helical_dom_sf"/>
</dbReference>
<name>A0ABZ2L265_9BACT</name>
<keyword evidence="1" id="KW-0472">Membrane</keyword>
<feature type="chain" id="PRO_5045349093" evidence="2">
    <location>
        <begin position="25"/>
        <end position="330"/>
    </location>
</feature>
<feature type="transmembrane region" description="Helical" evidence="1">
    <location>
        <begin position="278"/>
        <end position="302"/>
    </location>
</feature>
<dbReference type="Proteomes" id="UP001374803">
    <property type="component" value="Chromosome"/>
</dbReference>
<evidence type="ECO:0000256" key="2">
    <source>
        <dbReference type="SAM" id="SignalP"/>
    </source>
</evidence>
<keyword evidence="4" id="KW-1185">Reference proteome</keyword>
<protein>
    <submittedName>
        <fullName evidence="3">Tetratricopeptide repeat protein</fullName>
    </submittedName>
</protein>
<evidence type="ECO:0000256" key="1">
    <source>
        <dbReference type="SAM" id="Phobius"/>
    </source>
</evidence>
<gene>
    <name evidence="3" type="ORF">LVJ94_41310</name>
</gene>
<keyword evidence="1" id="KW-0812">Transmembrane</keyword>
<feature type="signal peptide" evidence="2">
    <location>
        <begin position="1"/>
        <end position="24"/>
    </location>
</feature>
<accession>A0ABZ2L265</accession>
<proteinExistence type="predicted"/>
<sequence length="330" mass="33933">MHRTHAIFATTLAAALLCTSMASAQTGDSQAAGRALFDEGMQLFERGKFTEACPKFEASLARFAGIGTRGKLAECYEKLGRTASAWALYREVVALAARAGDADRQALGEERAKALEPKLARLTITVAAGGSVSGLVVKRNGVALAAGELGSTIAVDPGEVVVEATAPGRKTWTQRVPAEAAHTARVEVPVLEADAAKAEAPEKIGDMPPKSETAHYGWQRTGGLVIGGVGVATMLVGGYFGLSAKSTYDDAFKGNCNDSTNTCNSQGLQDTDSAKDKALVSTILVGAGAAMTVTGAVLFFTAPKRVSGTALRVAPDGGVGRAGVVVSGRF</sequence>